<dbReference type="Gene3D" id="3.90.550.10">
    <property type="entry name" value="Spore Coat Polysaccharide Biosynthesis Protein SpsA, Chain A"/>
    <property type="match status" value="1"/>
</dbReference>
<protein>
    <submittedName>
        <fullName evidence="5">Glycosyltransferase family 2 protein</fullName>
    </submittedName>
</protein>
<dbReference type="GO" id="GO:0016757">
    <property type="term" value="F:glycosyltransferase activity"/>
    <property type="evidence" value="ECO:0007669"/>
    <property type="project" value="UniProtKB-KW"/>
</dbReference>
<comment type="similarity">
    <text evidence="1">Belongs to the glycosyltransferase 2 family.</text>
</comment>
<evidence type="ECO:0000256" key="2">
    <source>
        <dbReference type="ARBA" id="ARBA00022676"/>
    </source>
</evidence>
<gene>
    <name evidence="5" type="ORF">CU103_28655</name>
</gene>
<keyword evidence="2" id="KW-0328">Glycosyltransferase</keyword>
<dbReference type="Pfam" id="PF00535">
    <property type="entry name" value="Glycos_transf_2"/>
    <property type="match status" value="1"/>
</dbReference>
<accession>A0A2P7AT64</accession>
<dbReference type="InterPro" id="IPR050834">
    <property type="entry name" value="Glycosyltransf_2"/>
</dbReference>
<evidence type="ECO:0000313" key="6">
    <source>
        <dbReference type="Proteomes" id="UP000241764"/>
    </source>
</evidence>
<feature type="domain" description="Glycosyltransferase 2-like" evidence="4">
    <location>
        <begin position="11"/>
        <end position="126"/>
    </location>
</feature>
<evidence type="ECO:0000259" key="4">
    <source>
        <dbReference type="Pfam" id="PF00535"/>
    </source>
</evidence>
<evidence type="ECO:0000256" key="1">
    <source>
        <dbReference type="ARBA" id="ARBA00006739"/>
    </source>
</evidence>
<dbReference type="CDD" id="cd04196">
    <property type="entry name" value="GT_2_like_d"/>
    <property type="match status" value="1"/>
</dbReference>
<keyword evidence="3 5" id="KW-0808">Transferase</keyword>
<dbReference type="EMBL" id="PGGM01000020">
    <property type="protein sequence ID" value="PSH57394.1"/>
    <property type="molecule type" value="Genomic_DNA"/>
</dbReference>
<evidence type="ECO:0000256" key="3">
    <source>
        <dbReference type="ARBA" id="ARBA00022679"/>
    </source>
</evidence>
<comment type="caution">
    <text evidence="5">The sequence shown here is derived from an EMBL/GenBank/DDBJ whole genome shotgun (WGS) entry which is preliminary data.</text>
</comment>
<sequence>MPQDQSRAVVSVLLATYNGAAFLSEQLASIESQTYPAIDIWVSDDGSTDATLELLDSWRQKWAKGRFTVLPGPQKGYAENFRSLIVNPDIISAYYAFSDQDDLWEPEKIATSVGWIEHNSPAGPALFCSRTLAVTDEGSVIGPSPLFTRTPSFKNALAQSLAGGNTMLYNRAAHEILAEASRRSDFVSHDWWIYLIVSGAGGTVHYSPEMLVHYRQHVNNQIGSNLGMLARIRRLRLLFKGRFVEWTDLNMKGLSRNRDLLTREAREACDLFNGVRKASLFRRLYYLFRSGVYRQTMFGQLGLYMAALLRKI</sequence>
<evidence type="ECO:0000313" key="5">
    <source>
        <dbReference type="EMBL" id="PSH57394.1"/>
    </source>
</evidence>
<proteinExistence type="inferred from homology"/>
<keyword evidence="6" id="KW-1185">Reference proteome</keyword>
<dbReference type="PANTHER" id="PTHR43685:SF5">
    <property type="entry name" value="GLYCOSYLTRANSFERASE EPSE-RELATED"/>
    <property type="match status" value="1"/>
</dbReference>
<dbReference type="Proteomes" id="UP000241764">
    <property type="component" value="Unassembled WGS sequence"/>
</dbReference>
<dbReference type="OrthoDB" id="9802649at2"/>
<name>A0A2P7AT64_9HYPH</name>
<dbReference type="AlphaFoldDB" id="A0A2P7AT64"/>
<organism evidence="5 6">
    <name type="scientific">Phyllobacterium sophorae</name>
    <dbReference type="NCBI Taxonomy" id="1520277"/>
    <lineage>
        <taxon>Bacteria</taxon>
        <taxon>Pseudomonadati</taxon>
        <taxon>Pseudomonadota</taxon>
        <taxon>Alphaproteobacteria</taxon>
        <taxon>Hyphomicrobiales</taxon>
        <taxon>Phyllobacteriaceae</taxon>
        <taxon>Phyllobacterium</taxon>
    </lineage>
</organism>
<dbReference type="InterPro" id="IPR029044">
    <property type="entry name" value="Nucleotide-diphossugar_trans"/>
</dbReference>
<dbReference type="PANTHER" id="PTHR43685">
    <property type="entry name" value="GLYCOSYLTRANSFERASE"/>
    <property type="match status" value="1"/>
</dbReference>
<reference evidence="6" key="1">
    <citation type="submission" date="2017-11" db="EMBL/GenBank/DDBJ databases">
        <authorList>
            <person name="Kuznetsova I."/>
            <person name="Sazanova A."/>
            <person name="Chirak E."/>
            <person name="Safronova V."/>
            <person name="Willems A."/>
        </authorList>
    </citation>
    <scope>NUCLEOTIDE SEQUENCE [LARGE SCALE GENOMIC DNA]</scope>
    <source>
        <strain evidence="6">CCBAU 03422</strain>
    </source>
</reference>
<dbReference type="InterPro" id="IPR001173">
    <property type="entry name" value="Glyco_trans_2-like"/>
</dbReference>
<dbReference type="SUPFAM" id="SSF53448">
    <property type="entry name" value="Nucleotide-diphospho-sugar transferases"/>
    <property type="match status" value="1"/>
</dbReference>